<dbReference type="InterPro" id="IPR011009">
    <property type="entry name" value="Kinase-like_dom_sf"/>
</dbReference>
<evidence type="ECO:0000313" key="17">
    <source>
        <dbReference type="EMBL" id="ETV99781.1"/>
    </source>
</evidence>
<keyword evidence="4" id="KW-0808">Transferase</keyword>
<dbReference type="eggNOG" id="KOG0600">
    <property type="taxonomic scope" value="Eukaryota"/>
</dbReference>
<gene>
    <name evidence="17" type="ORF">H310_07828</name>
</gene>
<evidence type="ECO:0000256" key="10">
    <source>
        <dbReference type="ARBA" id="ARBA00041902"/>
    </source>
</evidence>
<dbReference type="GO" id="GO:0005634">
    <property type="term" value="C:nucleus"/>
    <property type="evidence" value="ECO:0007669"/>
    <property type="project" value="TreeGrafter"/>
</dbReference>
<dbReference type="EC" id="2.7.11.23" evidence="2"/>
<evidence type="ECO:0000256" key="12">
    <source>
        <dbReference type="ARBA" id="ARBA00049280"/>
    </source>
</evidence>
<dbReference type="GO" id="GO:0005524">
    <property type="term" value="F:ATP binding"/>
    <property type="evidence" value="ECO:0007669"/>
    <property type="project" value="UniProtKB-UniRule"/>
</dbReference>
<dbReference type="InterPro" id="IPR008271">
    <property type="entry name" value="Ser/Thr_kinase_AS"/>
</dbReference>
<keyword evidence="3 14" id="KW-0723">Serine/threonine-protein kinase</keyword>
<dbReference type="PANTHER" id="PTHR24056">
    <property type="entry name" value="CELL DIVISION PROTEIN KINASE"/>
    <property type="match status" value="1"/>
</dbReference>
<keyword evidence="7 13" id="KW-0067">ATP-binding</keyword>
<evidence type="ECO:0000256" key="7">
    <source>
        <dbReference type="ARBA" id="ARBA00022840"/>
    </source>
</evidence>
<comment type="similarity">
    <text evidence="1">Belongs to the protein kinase superfamily. CMGC Ser/Thr protein kinase family. CDC2/CDKX subfamily.</text>
</comment>
<dbReference type="OrthoDB" id="28397at2759"/>
<dbReference type="Gene3D" id="1.10.510.10">
    <property type="entry name" value="Transferase(Phosphotransferase) domain 1"/>
    <property type="match status" value="1"/>
</dbReference>
<evidence type="ECO:0000256" key="5">
    <source>
        <dbReference type="ARBA" id="ARBA00022741"/>
    </source>
</evidence>
<dbReference type="InterPro" id="IPR050108">
    <property type="entry name" value="CDK"/>
</dbReference>
<evidence type="ECO:0000259" key="16">
    <source>
        <dbReference type="PROSITE" id="PS50011"/>
    </source>
</evidence>
<dbReference type="GO" id="GO:0000307">
    <property type="term" value="C:cyclin-dependent protein kinase holoenzyme complex"/>
    <property type="evidence" value="ECO:0007669"/>
    <property type="project" value="TreeGrafter"/>
</dbReference>
<keyword evidence="5 13" id="KW-0547">Nucleotide-binding</keyword>
<dbReference type="GO" id="GO:0032968">
    <property type="term" value="P:positive regulation of transcription elongation by RNA polymerase II"/>
    <property type="evidence" value="ECO:0007669"/>
    <property type="project" value="TreeGrafter"/>
</dbReference>
<dbReference type="VEuPathDB" id="FungiDB:H310_07828"/>
<evidence type="ECO:0000256" key="1">
    <source>
        <dbReference type="ARBA" id="ARBA00006485"/>
    </source>
</evidence>
<evidence type="ECO:0000256" key="3">
    <source>
        <dbReference type="ARBA" id="ARBA00022527"/>
    </source>
</evidence>
<name>A0A024U1L3_9STRA</name>
<dbReference type="Gene3D" id="3.30.200.20">
    <property type="entry name" value="Phosphorylase Kinase, domain 1"/>
    <property type="match status" value="2"/>
</dbReference>
<dbReference type="SUPFAM" id="SSF56112">
    <property type="entry name" value="Protein kinase-like (PK-like)"/>
    <property type="match status" value="1"/>
</dbReference>
<feature type="binding site" evidence="13">
    <location>
        <position position="47"/>
    </location>
    <ligand>
        <name>ATP</name>
        <dbReference type="ChEBI" id="CHEBI:30616"/>
    </ligand>
</feature>
<dbReference type="FunFam" id="1.10.510.10:FF:000415">
    <property type="entry name" value="CMGC/CDK/CRK7 protein kinase, variant"/>
    <property type="match status" value="1"/>
</dbReference>
<dbReference type="PROSITE" id="PS00107">
    <property type="entry name" value="PROTEIN_KINASE_ATP"/>
    <property type="match status" value="1"/>
</dbReference>
<dbReference type="GO" id="GO:0008353">
    <property type="term" value="F:RNA polymerase II CTD heptapeptide repeat kinase activity"/>
    <property type="evidence" value="ECO:0007669"/>
    <property type="project" value="UniProtKB-EC"/>
</dbReference>
<evidence type="ECO:0000256" key="4">
    <source>
        <dbReference type="ARBA" id="ARBA00022679"/>
    </source>
</evidence>
<evidence type="ECO:0000256" key="8">
    <source>
        <dbReference type="ARBA" id="ARBA00038543"/>
    </source>
</evidence>
<dbReference type="InterPro" id="IPR017441">
    <property type="entry name" value="Protein_kinase_ATP_BS"/>
</dbReference>
<feature type="domain" description="Protein kinase" evidence="16">
    <location>
        <begin position="18"/>
        <end position="341"/>
    </location>
</feature>
<dbReference type="AlphaFoldDB" id="A0A024U1L3"/>
<sequence length="409" mass="45128">MSLGLPNHGWSAAGIDVYEKIECIGAGTYGQVFLASHRDTGEKVALKKIRSLNEVQGLPVTTIREIKVLKAINHPNVVGLREVIVTNELETGDLDDDPDSDIPGEKAAVGPVPMDFSCGCIYLVLEYVEHDLTGLLDRQYPFTDVEIKSIMKQLMEVMKHMHAADVIHRDIKCSNLLVTPEHVLKVADFGLARSTLGDVPFTNKVVTLWYRSPELLLGATSYDAMIDMWSIGCVFVELYLGRPLFSGKNEVEQIKRIFDVCGTPTAAQWPEHAALPFSSKFVPENGPAIPNRLADFLVREFGARVPPRELPPGALDLMLSLLKLNPAKRLTAAEALRARYFQSEPCAPDDPESLPPIPCVPSHEFQTKKIRKENNAKLRTTMPSSGGGGGRFPSPFAVELMKPPKRPKL</sequence>
<evidence type="ECO:0000256" key="6">
    <source>
        <dbReference type="ARBA" id="ARBA00022777"/>
    </source>
</evidence>
<reference evidence="17" key="1">
    <citation type="submission" date="2013-12" db="EMBL/GenBank/DDBJ databases">
        <title>The Genome Sequence of Aphanomyces invadans NJM9701.</title>
        <authorList>
            <consortium name="The Broad Institute Genomics Platform"/>
            <person name="Russ C."/>
            <person name="Tyler B."/>
            <person name="van West P."/>
            <person name="Dieguez-Uribeondo J."/>
            <person name="Young S.K."/>
            <person name="Zeng Q."/>
            <person name="Gargeya S."/>
            <person name="Fitzgerald M."/>
            <person name="Abouelleil A."/>
            <person name="Alvarado L."/>
            <person name="Chapman S.B."/>
            <person name="Gainer-Dewar J."/>
            <person name="Goldberg J."/>
            <person name="Griggs A."/>
            <person name="Gujja S."/>
            <person name="Hansen M."/>
            <person name="Howarth C."/>
            <person name="Imamovic A."/>
            <person name="Ireland A."/>
            <person name="Larimer J."/>
            <person name="McCowan C."/>
            <person name="Murphy C."/>
            <person name="Pearson M."/>
            <person name="Poon T.W."/>
            <person name="Priest M."/>
            <person name="Roberts A."/>
            <person name="Saif S."/>
            <person name="Shea T."/>
            <person name="Sykes S."/>
            <person name="Wortman J."/>
            <person name="Nusbaum C."/>
            <person name="Birren B."/>
        </authorList>
    </citation>
    <scope>NUCLEOTIDE SEQUENCE [LARGE SCALE GENOMIC DNA]</scope>
    <source>
        <strain evidence="17">NJM9701</strain>
    </source>
</reference>
<organism evidence="17">
    <name type="scientific">Aphanomyces invadans</name>
    <dbReference type="NCBI Taxonomy" id="157072"/>
    <lineage>
        <taxon>Eukaryota</taxon>
        <taxon>Sar</taxon>
        <taxon>Stramenopiles</taxon>
        <taxon>Oomycota</taxon>
        <taxon>Saprolegniomycetes</taxon>
        <taxon>Saprolegniales</taxon>
        <taxon>Verrucalvaceae</taxon>
        <taxon>Aphanomyces</taxon>
    </lineage>
</organism>
<dbReference type="InterPro" id="IPR000719">
    <property type="entry name" value="Prot_kinase_dom"/>
</dbReference>
<dbReference type="Pfam" id="PF00069">
    <property type="entry name" value="Pkinase"/>
    <property type="match status" value="1"/>
</dbReference>
<dbReference type="PANTHER" id="PTHR24056:SF546">
    <property type="entry name" value="CYCLIN-DEPENDENT KINASE 12"/>
    <property type="match status" value="1"/>
</dbReference>
<evidence type="ECO:0000256" key="2">
    <source>
        <dbReference type="ARBA" id="ARBA00012409"/>
    </source>
</evidence>
<evidence type="ECO:0000256" key="14">
    <source>
        <dbReference type="RuleBase" id="RU000304"/>
    </source>
</evidence>
<comment type="catalytic activity">
    <reaction evidence="12">
        <text>[DNA-directed RNA polymerase] + ATP = phospho-[DNA-directed RNA polymerase] + ADP + H(+)</text>
        <dbReference type="Rhea" id="RHEA:10216"/>
        <dbReference type="Rhea" id="RHEA-COMP:11321"/>
        <dbReference type="Rhea" id="RHEA-COMP:11322"/>
        <dbReference type="ChEBI" id="CHEBI:15378"/>
        <dbReference type="ChEBI" id="CHEBI:30616"/>
        <dbReference type="ChEBI" id="CHEBI:43176"/>
        <dbReference type="ChEBI" id="CHEBI:68546"/>
        <dbReference type="ChEBI" id="CHEBI:456216"/>
        <dbReference type="EC" id="2.7.11.23"/>
    </reaction>
</comment>
<evidence type="ECO:0000256" key="11">
    <source>
        <dbReference type="ARBA" id="ARBA00042858"/>
    </source>
</evidence>
<dbReference type="STRING" id="157072.A0A024U1L3"/>
<evidence type="ECO:0000256" key="9">
    <source>
        <dbReference type="ARBA" id="ARBA00039612"/>
    </source>
</evidence>
<protein>
    <recommendedName>
        <fullName evidence="9">Cyclin-dependent kinase 2 homolog</fullName>
        <ecNumber evidence="2">2.7.11.23</ecNumber>
    </recommendedName>
    <alternativeName>
        <fullName evidence="10">Cell division control protein 2 homolog</fullName>
    </alternativeName>
    <alternativeName>
        <fullName evidence="11">cdc2-related kinase 2</fullName>
    </alternativeName>
</protein>
<keyword evidence="6 17" id="KW-0418">Kinase</keyword>
<evidence type="ECO:0000256" key="15">
    <source>
        <dbReference type="SAM" id="MobiDB-lite"/>
    </source>
</evidence>
<dbReference type="PROSITE" id="PS50011">
    <property type="entry name" value="PROTEIN_KINASE_DOM"/>
    <property type="match status" value="1"/>
</dbReference>
<dbReference type="GeneID" id="20084878"/>
<dbReference type="EMBL" id="KI913966">
    <property type="protein sequence ID" value="ETV99781.1"/>
    <property type="molecule type" value="Genomic_DNA"/>
</dbReference>
<evidence type="ECO:0000256" key="13">
    <source>
        <dbReference type="PROSITE-ProRule" id="PRU10141"/>
    </source>
</evidence>
<comment type="subunit">
    <text evidence="8">May form a complex composed of at least the catalytic subunit CRK2 and a cyclin.</text>
</comment>
<proteinExistence type="inferred from homology"/>
<feature type="region of interest" description="Disordered" evidence="15">
    <location>
        <begin position="372"/>
        <end position="409"/>
    </location>
</feature>
<accession>A0A024U1L3</accession>
<dbReference type="RefSeq" id="XP_008871557.1">
    <property type="nucleotide sequence ID" value="XM_008873335.1"/>
</dbReference>
<dbReference type="PROSITE" id="PS00108">
    <property type="entry name" value="PROTEIN_KINASE_ST"/>
    <property type="match status" value="1"/>
</dbReference>
<dbReference type="SMART" id="SM00220">
    <property type="entry name" value="S_TKc"/>
    <property type="match status" value="1"/>
</dbReference>